<dbReference type="InterPro" id="IPR055342">
    <property type="entry name" value="MreC_beta-barrel_core"/>
</dbReference>
<evidence type="ECO:0000256" key="1">
    <source>
        <dbReference type="ARBA" id="ARBA00009369"/>
    </source>
</evidence>
<organism evidence="7 8">
    <name type="scientific">Candidatus Yanofskybacteria bacterium RIFCSPHIGHO2_12_FULL_45_19b</name>
    <dbReference type="NCBI Taxonomy" id="1802689"/>
    <lineage>
        <taxon>Bacteria</taxon>
        <taxon>Candidatus Yanofskyibacteriota</taxon>
    </lineage>
</organism>
<dbReference type="Gene3D" id="2.40.10.340">
    <property type="entry name" value="Rod shape-determining protein MreC, domain 1"/>
    <property type="match status" value="1"/>
</dbReference>
<name>A0A1F8G0I3_9BACT</name>
<dbReference type="EMBL" id="MGKD01000027">
    <property type="protein sequence ID" value="OGN18875.1"/>
    <property type="molecule type" value="Genomic_DNA"/>
</dbReference>
<reference evidence="7 8" key="1">
    <citation type="journal article" date="2016" name="Nat. Commun.">
        <title>Thousands of microbial genomes shed light on interconnected biogeochemical processes in an aquifer system.</title>
        <authorList>
            <person name="Anantharaman K."/>
            <person name="Brown C.T."/>
            <person name="Hug L.A."/>
            <person name="Sharon I."/>
            <person name="Castelle C.J."/>
            <person name="Probst A.J."/>
            <person name="Thomas B.C."/>
            <person name="Singh A."/>
            <person name="Wilkins M.J."/>
            <person name="Karaoz U."/>
            <person name="Brodie E.L."/>
            <person name="Williams K.H."/>
            <person name="Hubbard S.S."/>
            <person name="Banfield J.F."/>
        </authorList>
    </citation>
    <scope>NUCLEOTIDE SEQUENCE [LARGE SCALE GENOMIC DNA]</scope>
</reference>
<dbReference type="Proteomes" id="UP000177478">
    <property type="component" value="Unassembled WGS sequence"/>
</dbReference>
<evidence type="ECO:0000256" key="5">
    <source>
        <dbReference type="SAM" id="Coils"/>
    </source>
</evidence>
<evidence type="ECO:0000256" key="4">
    <source>
        <dbReference type="ARBA" id="ARBA00032089"/>
    </source>
</evidence>
<evidence type="ECO:0000313" key="7">
    <source>
        <dbReference type="EMBL" id="OGN18875.1"/>
    </source>
</evidence>
<dbReference type="PANTHER" id="PTHR34138:SF1">
    <property type="entry name" value="CELL SHAPE-DETERMINING PROTEIN MREC"/>
    <property type="match status" value="1"/>
</dbReference>
<feature type="coiled-coil region" evidence="5">
    <location>
        <begin position="62"/>
        <end position="99"/>
    </location>
</feature>
<evidence type="ECO:0000256" key="3">
    <source>
        <dbReference type="ARBA" id="ARBA00022960"/>
    </source>
</evidence>
<dbReference type="GO" id="GO:0008360">
    <property type="term" value="P:regulation of cell shape"/>
    <property type="evidence" value="ECO:0007669"/>
    <property type="project" value="UniProtKB-KW"/>
</dbReference>
<dbReference type="PANTHER" id="PTHR34138">
    <property type="entry name" value="CELL SHAPE-DETERMINING PROTEIN MREC"/>
    <property type="match status" value="1"/>
</dbReference>
<dbReference type="InterPro" id="IPR007221">
    <property type="entry name" value="MreC"/>
</dbReference>
<proteinExistence type="inferred from homology"/>
<evidence type="ECO:0000259" key="6">
    <source>
        <dbReference type="Pfam" id="PF04085"/>
    </source>
</evidence>
<gene>
    <name evidence="7" type="ORF">A3F25_00085</name>
</gene>
<dbReference type="GO" id="GO:0005886">
    <property type="term" value="C:plasma membrane"/>
    <property type="evidence" value="ECO:0007669"/>
    <property type="project" value="TreeGrafter"/>
</dbReference>
<comment type="caution">
    <text evidence="7">The sequence shown here is derived from an EMBL/GenBank/DDBJ whole genome shotgun (WGS) entry which is preliminary data.</text>
</comment>
<dbReference type="PIRSF" id="PIRSF038471">
    <property type="entry name" value="MreC"/>
    <property type="match status" value="1"/>
</dbReference>
<dbReference type="AlphaFoldDB" id="A0A1F8G0I3"/>
<protein>
    <recommendedName>
        <fullName evidence="2">Cell shape-determining protein MreC</fullName>
    </recommendedName>
    <alternativeName>
        <fullName evidence="4">Cell shape protein MreC</fullName>
    </alternativeName>
</protein>
<feature type="domain" description="Rod shape-determining protein MreC beta-barrel core" evidence="6">
    <location>
        <begin position="117"/>
        <end position="260"/>
    </location>
</feature>
<dbReference type="STRING" id="1802689.A3F25_00085"/>
<sequence>MNRRSPKLILLTLLVVVAIFITNLFTGEYFSHALATGLAKPLVAQYRWSGWLRNHLVSWWEVEQWMDQRQQLENQVRDLQADNRQIPELLKENDFLKKELGVARQRNLELELVKLIEVTSTGPYRTALIDRGQDADIKPGMAVIFQGQILFGVVQESYTHSALLWLLNDPRLSINVRVQAANVVGRTHGALEQGLFVDLVTSQEEIKEGDLIVSSGLDGLPDALEVGAVANVKQVSGALFKTVRVDPRFINFLPEDVFVVKKY</sequence>
<evidence type="ECO:0000313" key="8">
    <source>
        <dbReference type="Proteomes" id="UP000177478"/>
    </source>
</evidence>
<keyword evidence="5" id="KW-0175">Coiled coil</keyword>
<evidence type="ECO:0000256" key="2">
    <source>
        <dbReference type="ARBA" id="ARBA00013855"/>
    </source>
</evidence>
<dbReference type="Pfam" id="PF04085">
    <property type="entry name" value="MreC"/>
    <property type="match status" value="1"/>
</dbReference>
<keyword evidence="3" id="KW-0133">Cell shape</keyword>
<dbReference type="InterPro" id="IPR042177">
    <property type="entry name" value="Cell/Rod_1"/>
</dbReference>
<dbReference type="Gene3D" id="2.40.10.350">
    <property type="entry name" value="Rod shape-determining protein MreC, domain 2"/>
    <property type="match status" value="1"/>
</dbReference>
<accession>A0A1F8G0I3</accession>
<dbReference type="InterPro" id="IPR042175">
    <property type="entry name" value="Cell/Rod_MreC_2"/>
</dbReference>
<comment type="similarity">
    <text evidence="1">Belongs to the MreC family.</text>
</comment>